<gene>
    <name evidence="1" type="ORF">TSPGSL018_7820</name>
</gene>
<organism evidence="1">
    <name type="scientific">Tetraselmis sp. GSL018</name>
    <dbReference type="NCBI Taxonomy" id="582737"/>
    <lineage>
        <taxon>Eukaryota</taxon>
        <taxon>Viridiplantae</taxon>
        <taxon>Chlorophyta</taxon>
        <taxon>core chlorophytes</taxon>
        <taxon>Chlorodendrophyceae</taxon>
        <taxon>Chlorodendrales</taxon>
        <taxon>Chlorodendraceae</taxon>
        <taxon>Tetraselmis</taxon>
    </lineage>
</organism>
<protein>
    <submittedName>
        <fullName evidence="1">Uncharacterized protein</fullName>
    </submittedName>
</protein>
<proteinExistence type="predicted"/>
<dbReference type="AlphaFoldDB" id="A0A061SFG5"/>
<sequence>MENRIIMKGRPGKDFFGNLSSPPSLVPIPSVSVLALVSFSPAPP</sequence>
<dbReference type="EMBL" id="GBEZ01003668">
    <property type="protein sequence ID" value="JAC81491.1"/>
    <property type="molecule type" value="Transcribed_RNA"/>
</dbReference>
<reference evidence="1" key="1">
    <citation type="submission" date="2014-05" db="EMBL/GenBank/DDBJ databases">
        <title>The transcriptome of the halophilic microalga Tetraselmis sp. GSL018 isolated from the Great Salt Lake, Utah.</title>
        <authorList>
            <person name="Jinkerson R.E."/>
            <person name="D'Adamo S."/>
            <person name="Posewitz M.C."/>
        </authorList>
    </citation>
    <scope>NUCLEOTIDE SEQUENCE</scope>
    <source>
        <strain evidence="1">GSL018</strain>
    </source>
</reference>
<name>A0A061SFG5_9CHLO</name>
<feature type="non-terminal residue" evidence="1">
    <location>
        <position position="44"/>
    </location>
</feature>
<evidence type="ECO:0000313" key="1">
    <source>
        <dbReference type="EMBL" id="JAC81491.1"/>
    </source>
</evidence>
<accession>A0A061SFG5</accession>